<dbReference type="Gene3D" id="3.10.490.20">
    <property type="match status" value="1"/>
</dbReference>
<dbReference type="InterPro" id="IPR041658">
    <property type="entry name" value="AAA_lid_11"/>
</dbReference>
<dbReference type="InterPro" id="IPR004273">
    <property type="entry name" value="Dynein_heavy_D6_P-loop"/>
</dbReference>
<evidence type="ECO:0000256" key="10">
    <source>
        <dbReference type="ARBA" id="ARBA00023069"/>
    </source>
</evidence>
<feature type="domain" description="Dynein heavy chain region D6 P-loop" evidence="15">
    <location>
        <begin position="3757"/>
        <end position="3869"/>
    </location>
</feature>
<dbReference type="InterPro" id="IPR013602">
    <property type="entry name" value="Dynein_heavy_linker"/>
</dbReference>
<dbReference type="Gene3D" id="1.20.58.1120">
    <property type="match status" value="1"/>
</dbReference>
<evidence type="ECO:0000256" key="1">
    <source>
        <dbReference type="ARBA" id="ARBA00004430"/>
    </source>
</evidence>
<evidence type="ECO:0000256" key="8">
    <source>
        <dbReference type="ARBA" id="ARBA00023017"/>
    </source>
</evidence>
<dbReference type="OrthoDB" id="424310at2759"/>
<feature type="domain" description="Dynein heavy chain AAA 5 extension" evidence="22">
    <location>
        <begin position="2167"/>
        <end position="2288"/>
    </location>
</feature>
<keyword evidence="13" id="KW-0966">Cell projection</keyword>
<proteinExistence type="inferred from homology"/>
<dbReference type="GO" id="GO:0005524">
    <property type="term" value="F:ATP binding"/>
    <property type="evidence" value="ECO:0007669"/>
    <property type="project" value="UniProtKB-KW"/>
</dbReference>
<dbReference type="GO" id="GO:0030286">
    <property type="term" value="C:dynein complex"/>
    <property type="evidence" value="ECO:0007669"/>
    <property type="project" value="UniProtKB-KW"/>
</dbReference>
<dbReference type="FunFam" id="1.20.920.30:FF:000007">
    <property type="entry name" value="Dynein axonemal heavy chain 10"/>
    <property type="match status" value="1"/>
</dbReference>
<evidence type="ECO:0000256" key="14">
    <source>
        <dbReference type="SAM" id="Coils"/>
    </source>
</evidence>
<protein>
    <submittedName>
        <fullName evidence="26">Uncharacterized protein</fullName>
    </submittedName>
</protein>
<evidence type="ECO:0000256" key="6">
    <source>
        <dbReference type="ARBA" id="ARBA00022741"/>
    </source>
</evidence>
<dbReference type="Proteomes" id="UP000187209">
    <property type="component" value="Unassembled WGS sequence"/>
</dbReference>
<dbReference type="InterPro" id="IPR024317">
    <property type="entry name" value="Dynein_heavy_chain_D4_dom"/>
</dbReference>
<dbReference type="GO" id="GO:0051959">
    <property type="term" value="F:dynein light intermediate chain binding"/>
    <property type="evidence" value="ECO:0007669"/>
    <property type="project" value="InterPro"/>
</dbReference>
<dbReference type="Gene3D" id="1.10.8.720">
    <property type="entry name" value="Region D6 of dynein motor"/>
    <property type="match status" value="1"/>
</dbReference>
<dbReference type="InterPro" id="IPR035699">
    <property type="entry name" value="AAA_6"/>
</dbReference>
<evidence type="ECO:0000259" key="22">
    <source>
        <dbReference type="Pfam" id="PF17852"/>
    </source>
</evidence>
<dbReference type="FunFam" id="3.10.490.20:FF:000006">
    <property type="entry name" value="Dynein axonemal heavy chain 10"/>
    <property type="match status" value="1"/>
</dbReference>
<dbReference type="InterPro" id="IPR043157">
    <property type="entry name" value="Dynein_AAA1S"/>
</dbReference>
<dbReference type="InterPro" id="IPR042228">
    <property type="entry name" value="Dynein_linker_3"/>
</dbReference>
<dbReference type="FunFam" id="1.20.920.20:FF:000001">
    <property type="entry name" value="dynein heavy chain 2, axonemal"/>
    <property type="match status" value="1"/>
</dbReference>
<evidence type="ECO:0000256" key="2">
    <source>
        <dbReference type="ARBA" id="ARBA00008887"/>
    </source>
</evidence>
<keyword evidence="11" id="KW-0505">Motor protein</keyword>
<evidence type="ECO:0000259" key="25">
    <source>
        <dbReference type="Pfam" id="PF18199"/>
    </source>
</evidence>
<dbReference type="GO" id="GO:0008569">
    <property type="term" value="F:minus-end-directed microtubule motor activity"/>
    <property type="evidence" value="ECO:0007669"/>
    <property type="project" value="InterPro"/>
</dbReference>
<dbReference type="FunFam" id="1.20.140.100:FF:000001">
    <property type="entry name" value="dynein heavy chain 17, axonemal"/>
    <property type="match status" value="1"/>
</dbReference>
<dbReference type="FunFam" id="1.10.8.1220:FF:000001">
    <property type="entry name" value="Dynein axonemal heavy chain 5"/>
    <property type="match status" value="1"/>
</dbReference>
<keyword evidence="8" id="KW-0243">Dynein</keyword>
<dbReference type="InterPro" id="IPR041466">
    <property type="entry name" value="Dynein_AAA5_ext"/>
</dbReference>
<feature type="coiled-coil region" evidence="14">
    <location>
        <begin position="3140"/>
        <end position="3209"/>
    </location>
</feature>
<evidence type="ECO:0000259" key="17">
    <source>
        <dbReference type="Pfam" id="PF08393"/>
    </source>
</evidence>
<keyword evidence="6" id="KW-0547">Nucleotide-binding</keyword>
<dbReference type="Gene3D" id="1.20.1270.280">
    <property type="match status" value="1"/>
</dbReference>
<dbReference type="GO" id="GO:0005930">
    <property type="term" value="C:axoneme"/>
    <property type="evidence" value="ECO:0007669"/>
    <property type="project" value="UniProtKB-SubCell"/>
</dbReference>
<evidence type="ECO:0000256" key="13">
    <source>
        <dbReference type="ARBA" id="ARBA00023273"/>
    </source>
</evidence>
<reference evidence="26 27" key="1">
    <citation type="submission" date="2016-11" db="EMBL/GenBank/DDBJ databases">
        <title>The macronuclear genome of Stentor coeruleus: a giant cell with tiny introns.</title>
        <authorList>
            <person name="Slabodnick M."/>
            <person name="Ruby J.G."/>
            <person name="Reiff S.B."/>
            <person name="Swart E.C."/>
            <person name="Gosai S."/>
            <person name="Prabakaran S."/>
            <person name="Witkowska E."/>
            <person name="Larue G.E."/>
            <person name="Fisher S."/>
            <person name="Freeman R.M."/>
            <person name="Gunawardena J."/>
            <person name="Chu W."/>
            <person name="Stover N.A."/>
            <person name="Gregory B.D."/>
            <person name="Nowacki M."/>
            <person name="Derisi J."/>
            <person name="Roy S.W."/>
            <person name="Marshall W.F."/>
            <person name="Sood P."/>
        </authorList>
    </citation>
    <scope>NUCLEOTIDE SEQUENCE [LARGE SCALE GENOMIC DNA]</scope>
    <source>
        <strain evidence="26">WM001</strain>
    </source>
</reference>
<keyword evidence="27" id="KW-1185">Reference proteome</keyword>
<dbReference type="FunFam" id="1.10.8.720:FF:000005">
    <property type="entry name" value="Dynein axonemal heavy chain 10"/>
    <property type="match status" value="1"/>
</dbReference>
<keyword evidence="10" id="KW-0969">Cilium</keyword>
<dbReference type="EMBL" id="MPUH01000060">
    <property type="protein sequence ID" value="OMJ92498.1"/>
    <property type="molecule type" value="Genomic_DNA"/>
</dbReference>
<feature type="domain" description="Dynein heavy chain C-terminal" evidence="25">
    <location>
        <begin position="4052"/>
        <end position="4349"/>
    </location>
</feature>
<evidence type="ECO:0000313" key="26">
    <source>
        <dbReference type="EMBL" id="OMJ92498.1"/>
    </source>
</evidence>
<feature type="domain" description="Dynein heavy chain hydrolytic ATP-binding dynein motor region" evidence="18">
    <location>
        <begin position="1672"/>
        <end position="2003"/>
    </location>
</feature>
<evidence type="ECO:0000259" key="20">
    <source>
        <dbReference type="Pfam" id="PF12780"/>
    </source>
</evidence>
<dbReference type="FunFam" id="3.40.50.300:FF:000063">
    <property type="entry name" value="dynein heavy chain 6, axonemal"/>
    <property type="match status" value="1"/>
</dbReference>
<dbReference type="Pfam" id="PF12781">
    <property type="entry name" value="AAA_9"/>
    <property type="match status" value="1"/>
</dbReference>
<feature type="domain" description="Dynein heavy chain 3 AAA+ lid" evidence="23">
    <location>
        <begin position="2508"/>
        <end position="2604"/>
    </location>
</feature>
<evidence type="ECO:0000256" key="11">
    <source>
        <dbReference type="ARBA" id="ARBA00023175"/>
    </source>
</evidence>
<dbReference type="Pfam" id="PF18198">
    <property type="entry name" value="AAA_lid_11"/>
    <property type="match status" value="1"/>
</dbReference>
<dbReference type="Pfam" id="PF12775">
    <property type="entry name" value="AAA_7"/>
    <property type="match status" value="1"/>
</dbReference>
<dbReference type="Gene3D" id="1.10.287.2620">
    <property type="match status" value="1"/>
</dbReference>
<dbReference type="Pfam" id="PF08385">
    <property type="entry name" value="DHC_N1"/>
    <property type="match status" value="1"/>
</dbReference>
<keyword evidence="4" id="KW-0493">Microtubule</keyword>
<dbReference type="Pfam" id="PF03028">
    <property type="entry name" value="Dynein_heavy"/>
    <property type="match status" value="1"/>
</dbReference>
<dbReference type="Gene3D" id="1.10.472.130">
    <property type="match status" value="1"/>
</dbReference>
<dbReference type="FunFam" id="3.40.50.300:FF:000153">
    <property type="entry name" value="Dynein axonemal heavy chain 1"/>
    <property type="match status" value="1"/>
</dbReference>
<evidence type="ECO:0000256" key="7">
    <source>
        <dbReference type="ARBA" id="ARBA00022840"/>
    </source>
</evidence>
<dbReference type="Pfam" id="PF17857">
    <property type="entry name" value="AAA_lid_1"/>
    <property type="match status" value="1"/>
</dbReference>
<keyword evidence="7" id="KW-0067">ATP-binding</keyword>
<dbReference type="InterPro" id="IPR024743">
    <property type="entry name" value="Dynein_HC_stalk"/>
</dbReference>
<evidence type="ECO:0000259" key="24">
    <source>
        <dbReference type="Pfam" id="PF18198"/>
    </source>
</evidence>
<dbReference type="GO" id="GO:0007018">
    <property type="term" value="P:microtubule-based movement"/>
    <property type="evidence" value="ECO:0007669"/>
    <property type="project" value="InterPro"/>
</dbReference>
<dbReference type="GO" id="GO:0005874">
    <property type="term" value="C:microtubule"/>
    <property type="evidence" value="ECO:0007669"/>
    <property type="project" value="UniProtKB-KW"/>
</dbReference>
<dbReference type="InterPro" id="IPR042219">
    <property type="entry name" value="AAA_lid_11_sf"/>
</dbReference>
<feature type="domain" description="Dynein heavy chain AAA lid" evidence="24">
    <location>
        <begin position="3902"/>
        <end position="4046"/>
    </location>
</feature>
<keyword evidence="12" id="KW-0206">Cytoskeleton</keyword>
<comment type="similarity">
    <text evidence="2">Belongs to the dynein heavy chain family.</text>
</comment>
<evidence type="ECO:0000259" key="15">
    <source>
        <dbReference type="Pfam" id="PF03028"/>
    </source>
</evidence>
<comment type="subcellular location">
    <subcellularLocation>
        <location evidence="1">Cytoplasm</location>
        <location evidence="1">Cytoskeleton</location>
        <location evidence="1">Cilium axoneme</location>
    </subcellularLocation>
</comment>
<dbReference type="Pfam" id="PF17852">
    <property type="entry name" value="Dynein_AAA_lid"/>
    <property type="match status" value="1"/>
</dbReference>
<dbReference type="Gene3D" id="1.20.920.30">
    <property type="match status" value="1"/>
</dbReference>
<dbReference type="Pfam" id="PF18199">
    <property type="entry name" value="Dynein_C"/>
    <property type="match status" value="1"/>
</dbReference>
<organism evidence="26 27">
    <name type="scientific">Stentor coeruleus</name>
    <dbReference type="NCBI Taxonomy" id="5963"/>
    <lineage>
        <taxon>Eukaryota</taxon>
        <taxon>Sar</taxon>
        <taxon>Alveolata</taxon>
        <taxon>Ciliophora</taxon>
        <taxon>Postciliodesmatophora</taxon>
        <taxon>Heterotrichea</taxon>
        <taxon>Heterotrichida</taxon>
        <taxon>Stentoridae</taxon>
        <taxon>Stentor</taxon>
    </lineage>
</organism>
<dbReference type="InterPro" id="IPR042222">
    <property type="entry name" value="Dynein_2_N"/>
</dbReference>
<dbReference type="Gene3D" id="1.20.920.20">
    <property type="match status" value="1"/>
</dbReference>
<dbReference type="FunFam" id="3.40.50.300:FF:000049">
    <property type="entry name" value="Dynein, axonemal, heavy chain 5"/>
    <property type="match status" value="1"/>
</dbReference>
<evidence type="ECO:0000259" key="18">
    <source>
        <dbReference type="Pfam" id="PF12774"/>
    </source>
</evidence>
<dbReference type="Gene3D" id="3.40.50.300">
    <property type="entry name" value="P-loop containing nucleotide triphosphate hydrolases"/>
    <property type="match status" value="5"/>
</dbReference>
<feature type="domain" description="Dynein heavy chain AAA module D4" evidence="20">
    <location>
        <begin position="2656"/>
        <end position="2913"/>
    </location>
</feature>
<evidence type="ECO:0000259" key="21">
    <source>
        <dbReference type="Pfam" id="PF12781"/>
    </source>
</evidence>
<dbReference type="Pfam" id="PF12774">
    <property type="entry name" value="AAA_6"/>
    <property type="match status" value="1"/>
</dbReference>
<dbReference type="SUPFAM" id="SSF52540">
    <property type="entry name" value="P-loop containing nucleoside triphosphate hydrolases"/>
    <property type="match status" value="4"/>
</dbReference>
<dbReference type="InterPro" id="IPR041228">
    <property type="entry name" value="Dynein_C"/>
</dbReference>
<dbReference type="Gene3D" id="1.20.140.100">
    <property type="entry name" value="Dynein heavy chain, N-terminal domain 2"/>
    <property type="match status" value="1"/>
</dbReference>
<dbReference type="Gene3D" id="3.20.180.20">
    <property type="entry name" value="Dynein heavy chain, N-terminal domain 2"/>
    <property type="match status" value="1"/>
</dbReference>
<keyword evidence="5" id="KW-0677">Repeat</keyword>
<dbReference type="FunFam" id="1.10.8.710:FF:000002">
    <property type="entry name" value="dynein heavy chain 17, axonemal"/>
    <property type="match status" value="1"/>
</dbReference>
<keyword evidence="9 14" id="KW-0175">Coiled coil</keyword>
<dbReference type="FunFam" id="3.40.50.300:FF:002141">
    <property type="entry name" value="Dynein heavy chain"/>
    <property type="match status" value="1"/>
</dbReference>
<evidence type="ECO:0000256" key="3">
    <source>
        <dbReference type="ARBA" id="ARBA00022490"/>
    </source>
</evidence>
<dbReference type="InterPro" id="IPR041589">
    <property type="entry name" value="DNAH3_AAA_lid_1"/>
</dbReference>
<dbReference type="PANTHER" id="PTHR22878">
    <property type="entry name" value="DYNEIN HEAVY CHAIN 6, AXONEMAL-LIKE-RELATED"/>
    <property type="match status" value="1"/>
</dbReference>
<dbReference type="InterPro" id="IPR043160">
    <property type="entry name" value="Dynein_C_barrel"/>
</dbReference>
<evidence type="ECO:0000256" key="9">
    <source>
        <dbReference type="ARBA" id="ARBA00023054"/>
    </source>
</evidence>
<dbReference type="FunFam" id="1.20.58.1120:FF:000008">
    <property type="entry name" value="Dynein heavy chain 10, axonemal"/>
    <property type="match status" value="1"/>
</dbReference>
<evidence type="ECO:0000256" key="4">
    <source>
        <dbReference type="ARBA" id="ARBA00022701"/>
    </source>
</evidence>
<dbReference type="FunFam" id="1.10.287.2620:FF:000001">
    <property type="entry name" value="Cytoplasmic dynein heavy chain 1"/>
    <property type="match status" value="1"/>
</dbReference>
<dbReference type="InterPro" id="IPR035706">
    <property type="entry name" value="AAA_9"/>
</dbReference>
<dbReference type="InterPro" id="IPR026983">
    <property type="entry name" value="DHC"/>
</dbReference>
<dbReference type="Pfam" id="PF08393">
    <property type="entry name" value="DHC_N2"/>
    <property type="match status" value="1"/>
</dbReference>
<comment type="caution">
    <text evidence="26">The sequence shown here is derived from an EMBL/GenBank/DDBJ whole genome shotgun (WGS) entry which is preliminary data.</text>
</comment>
<evidence type="ECO:0000259" key="23">
    <source>
        <dbReference type="Pfam" id="PF17857"/>
    </source>
</evidence>
<dbReference type="Pfam" id="PF12780">
    <property type="entry name" value="AAA_8"/>
    <property type="match status" value="1"/>
</dbReference>
<evidence type="ECO:0000259" key="19">
    <source>
        <dbReference type="Pfam" id="PF12777"/>
    </source>
</evidence>
<keyword evidence="3" id="KW-0963">Cytoplasm</keyword>
<accession>A0A1R2CU17</accession>
<name>A0A1R2CU17_9CILI</name>
<dbReference type="Gene3D" id="1.10.8.710">
    <property type="match status" value="1"/>
</dbReference>
<dbReference type="InterPro" id="IPR027417">
    <property type="entry name" value="P-loop_NTPase"/>
</dbReference>
<dbReference type="Gene3D" id="6.10.140.1060">
    <property type="match status" value="1"/>
</dbReference>
<dbReference type="PANTHER" id="PTHR22878:SF68">
    <property type="entry name" value="DYNEIN HEAVY CHAIN 6, AXONEMAL-LIKE"/>
    <property type="match status" value="1"/>
</dbReference>
<evidence type="ECO:0000256" key="12">
    <source>
        <dbReference type="ARBA" id="ARBA00023212"/>
    </source>
</evidence>
<evidence type="ECO:0000313" key="27">
    <source>
        <dbReference type="Proteomes" id="UP000187209"/>
    </source>
</evidence>
<dbReference type="InterPro" id="IPR013594">
    <property type="entry name" value="Dynein_heavy_tail"/>
</dbReference>
<dbReference type="Gene3D" id="1.10.8.1220">
    <property type="match status" value="1"/>
</dbReference>
<sequence>MNITDQNGRPLVELQLLLKNVFIPVEGKADIKSLMDKFSRQLAHTIQQVGGSVNINIPEFPAYMSDEEIASQRGDELQAVIESWTSKIKDVITEANKKPDNDSSALAEIEYWRSKSATLSALHQQFNLPQVKRIERIMQQAKNSNENGVYESFKKEIANLNKTYSIAKDNVKFLNTLERQFKTIHNGDLVLIEETLASLMNGLRLVWTISRHYKSDEMLALEQCIANEIADKVEAKIQVSQIFRMELEDSIDLIEKGIRVLDKWYETVTQTKKEVEGDAHWPSDKKLFDRTKHIKSILLEMKEAVVCLKEFFSFLNKDLKKVTGDTQGIEDVIEQVKAVSKPLEAIGKVFLMDANNKPWNAPYAKFKDEVKMIENKTIAMIDLAFKKLRSAEGAFDLIQNLKNVRTRESIKEQMQKKYTDILIKYGEEVQQMDELFKAFKDTPPISKAGKITWSESIFQRVKKPIMKFKSKEGLLDDPEGKKVSQMYFDLGKSIRHEYQNRISVQWMDNSKTIAQNSLKKNILDCKDEKYFVDFEPQLELMIKEAKYMKRDDLTNTVLNVALQEKEYRKHVDQLNAMLNEYNQAVGTLPPEEKKLLKDHIKSLDLALEPGKSSYNWHSLGIKTFIESCRKALKDFSIVKSQVYKQKDMIEERVKMIEEAKIVKEFDWTRKEYSSVMDITEFYDYIENHRQGVVNELFKKYSEISDNLLSIEEITLNSKTKAAPQMVKYYGYWEKRIFNAITTMVIRGLLSLKALFTKREDRPPLFRVSSSYNPPKVAYHPSLQDIEKVLQKLVTNILESAKAFPRWQKGRCELCRPRENLDVKEYIHHFYKDVSKIQNILNLQMRISDMCDRLSSKLTKRAKYWEGKYKILGDDKYKAKFEKMGESMSFTQIEFYMNFYNNLVAEYETTKPEKKVIFMLVDDTRTRNSIKREAIKWLNLFSNILYDKAAKNLRDILKEIDESRIKLQETPSDISSMKSLLSEISKINNSHMVVEFRITEIEEMFRTIKMYNSSSLSDQIKQDNCSEAEALMKRWRELRREANQKNFSMLKYKERFAEETKVDVSTFQKQLKSIFRQYKEEGPGAPETSLKDGVGILSHYDDQILRLNKIKEELVIAEQLLGLPISSFEELVYMENTNKKLAVLYGIYSELQEKITRWSSTPWNDIDIATIEKESEEFYKKTMKLDSDYSENKTYEKLRKEVTGFRDSVPLIRTMKSEHIRHRHWEKLLKAIGYEHKLDLKNITLQQVFDLQLQEYQEKVDEIATEARNEAAHDATIQSIEHTWKTTNFPMGPYKRGVEVKAFLITNCDEIKEKIDDQLTDLSKLTNSRFAGPFMERIRLLDKQLNVISDCIELWLAVQRKWQYLESIFVGSEDIRLMLKEEVKKFDRIDKYFRKLMESTYKNPNVLASCYQDQHRSEERKDELKSISKDLDSCQKRLSNYLDTKKGAFPRFYFISNDELLSILGSNNPEDIQPHMLKLYDNCKELKFSRNKQVLGMTSDEGEAYSFLAPVKPEGAVEIWMNKLDDEMFNTLHRFTKEGVYFYAESERIPWIKKNLGMVSIVGVQIWWTWSVEDVFRRVKEGNKHAMKEESSKETANLNSLIELVRTSLDRLTMKKINTLIILDVHARDIVDRFVRDSILDAKEFEWESQLRFYWDRDKDNIIIRQCTGSFVYCYEYQGLNGRLVITPLTDRCVMTLTTALTFHMGSAPAGPAGTGKTETVKDLAKSLAIRCIVNNCGEGLDYQAMGTIFSGLVQSGFWGCFDEFNRINVEVLSVVSIQIKTIQNALNQGKQTLDLLGKEIPLKVTVGIFITMNPGYSGRSELPDNLKALFRPVTMVVPDMILICEIMLMSEGFTMARALAKKMTVLYKLSEEQLSKQYHYDFGLRALKSVLVMAGTLKRTYIDLSEDLVLMRALRDMNKPKFVYEDVPLFMGLINDLFPSLDCPRVVSEELKNEVIKYMSDNGFACSDEEKFFKQIDKVMQLHETMQTRHTTMVVGPTGGGKSTIIYGLKFGYQGVNPELKVNIDVINSKSITVRELYGELEPTTRDWTDGLLSKLFREMNMPLPEGKQEKRWILYDSDVDAKWVENMNSVMDDSKLLTLNNGERIRLEKYCSMLFEVFDLQYASPATISRCGMVFVDDKDLSYQPYYEKWAKSKQEIGEGLTDNLMQLFTKYIEKCIPRIIEGKVDDGSFEAPLVSATPRTGLNLVTQLCKLVDILIPEENAPQEMDLIEPLFVFAMLWSLGSTLLSEERTKFENFFSKIVEMKMPTKEYFNYYWDRDIRTWRPWEEKVKAKGFELPSDRKFSKILVPTIDTERHTWILSELVKRKIPTVFLGDSGTSKTVTIQNFLDSLEASLWQVLNINFSSRTSSADVRSNLSEKLSKRSGKLVGPTMGTKLIIFVDDMHMPNFDEYGTQQPLAFFKFLIEKGYYFDMMTLEEQHVVDTTYLFSMQPPGGGRKPADPRFMSLFCIFNITFPSPESLKHIFKSILTKHLENFPEEVSAVNESITDITLKLHNEIIERLPRTPVKFHYIFNLRDLSRVFEGLYQSTYEMFPTLSEFIRLWRNEATRVYADRLINFEDRAVVVDELIPKLIKKNFTEHSDSILSEPLLFGDFRNADPIEHRITEPRLYEDLKSYDFVTEKFNKLLKEYNEEKVPMNLVLFNYAIDHLTRIHRIFRMPRGNALLIGIGGSGKQSLTKLATFIAEHHLFQITLTKNYNETQFREDLKLLYGQLVEKSIVFLITDAHIKEEGFLELINNMLTMGMVPAMYTEDEKLGLARPLEDEMKREGMINPNKDTQWTYFINKARDNLHIVLSMSPAGDTLRIRCRNFPGLVNSTSIDMYFTWPEDALSSVANYFLKTKDLPDESRASIEKHIVDVHLSISNFSKEFERKMKRKNHATPKNFLDYINTYVNMLYKMRKDIDRNVNRLETGLVKLRDAEVKVDVMSKELEIKKVEVDSKKAEVEAMIEDLQVKTQIVTTQQVQVSEKKADLEIREKEILEEKKKATEALDEAKPALERAKEALAVLDAKKLGEVKGYKEPPKAIMNTCMCILILKPLGDETPPESEEWEGCKRMLTKLSIKTLIEFDATKIQKNQAQKVQNYLNKPDFVEDEVTKVSIAAGNLFAWMSATVSYYKVYTQVKPLQDKVDRETERLNKAKTELAETTAQLALLQSDIQELNIKHKAASEELKFLTDQANSMERKLNMAQRLINGLGSENKRWGQDSQKLRVDKEKLLGDCLLSAGFLCYTGAFNFQFRHDMVYNSWEQDIKDKNIPMSEGFRIEKLLTNDVECSRWASEGLPQDELSIQNGILTTYANRFPLCIDPQEQAVRWIKAKEKQMDSVTFNNPKFFKSLENAINFGYSFLIENVDEELDPIIDAVLEKSYTVQAGQKILPLMGNNIVWDDNFRLFITTKLSNPMYTPEIMSKTSIINYTVTLKGLEDQLLNEVVKYERPDREEARQRLVIEMSENQTKRKELEEMLLSELTSAKGDILDNVGLVATLEETKQKSVEITLALENAKITKSEIEKDRSAYQPAALRGSILFFAMSGLSAISTMYEYSLSNYLRVFRQSLKDARKDNMTVTRVKNIIEKLTMNIYNYTCLGIFERHKIMFSFHMTVMIMDMDGEIDAIEYDFFLKGNTSLEAVSMVKPFAWMPDQGWKDLDRLIELNSKFSKLRTDIMKNEKIWKEWYDLETPEKVPVPMSYDTLNAIEKLCILKIFRIDRVYNGIKNFIVEKHRSEHFIIPPPPQYDKIYEQTNCNSPVVFILSPGADPLSDVTKLGELKGFTGNKFKPLALGQGMGVQAIEFLKTGAQRGHWVMLQNCHLLTKWLKELEKELEQITKPHTDFRLWLTTEPTNQFPLSILQQSLKVVTEPPDGLKQNMRALFSKISDESLKECPHPAFIPIVYVLTFAHAVVQDRKKYGKIGWNVSYDFNESDFRISMRLLSMYLTKATLEKDEAIPWNSLKYLIGEAMYGGRVTDDYDRRILATYLNEYMGDFIFDTNQPFFFSRTGFDYTIPHEPSYEIYTNSIMELPSLNSPEVFGLHSNAEIRYFTNATKNLWLNLLSMRSSEGSASSSELSEAFLNSTIESTLKKIPEIYDVLIIRKQYGEILRPTQVVLVQELERFNNLILLMNSSLNNLHRALRGEIGMSSELDELSAALLNGFLPESWRRLTPQTEKPLGSWIDFFTKRDEQYRKWVETDEPRVMWLSGLHIPESFLTAIVQQTCRDNGWALDRSTLYTKVTKYKSPTEVARNPKRGKFIYGLYLEGARWDFEKKVLARQIPKELVFEMPVVKIIPEEANKVKLRSTVKTPVYVTQARRNAAGKGLVFDADLKTDEHLSHWVLQGVSLSLNVDY</sequence>
<feature type="domain" description="Dynein heavy chain tail" evidence="16">
    <location>
        <begin position="76"/>
        <end position="624"/>
    </location>
</feature>
<evidence type="ECO:0000259" key="16">
    <source>
        <dbReference type="Pfam" id="PF08385"/>
    </source>
</evidence>
<dbReference type="FunFam" id="3.20.180.20:FF:000001">
    <property type="entry name" value="Dynein axonemal heavy chain 5"/>
    <property type="match status" value="1"/>
</dbReference>
<dbReference type="FunFam" id="1.20.1270.280:FF:000005">
    <property type="entry name" value="Dynein axonemal heavy chain 10"/>
    <property type="match status" value="1"/>
</dbReference>
<feature type="domain" description="Dynein heavy chain linker" evidence="17">
    <location>
        <begin position="1133"/>
        <end position="1537"/>
    </location>
</feature>
<evidence type="ECO:0000256" key="5">
    <source>
        <dbReference type="ARBA" id="ARBA00022737"/>
    </source>
</evidence>
<feature type="domain" description="Dynein heavy chain coiled coil stalk" evidence="19">
    <location>
        <begin position="2926"/>
        <end position="3265"/>
    </location>
</feature>
<feature type="domain" description="Dynein heavy chain ATP-binding dynein motor region" evidence="21">
    <location>
        <begin position="3293"/>
        <end position="3511"/>
    </location>
</feature>
<dbReference type="GO" id="GO:0045505">
    <property type="term" value="F:dynein intermediate chain binding"/>
    <property type="evidence" value="ECO:0007669"/>
    <property type="project" value="InterPro"/>
</dbReference>
<gene>
    <name evidence="26" type="ORF">SteCoe_4738</name>
</gene>
<dbReference type="Pfam" id="PF12777">
    <property type="entry name" value="MT"/>
    <property type="match status" value="1"/>
</dbReference>